<evidence type="ECO:0000259" key="2">
    <source>
        <dbReference type="PROSITE" id="PS50943"/>
    </source>
</evidence>
<dbReference type="Proteomes" id="UP000664628">
    <property type="component" value="Unassembled WGS sequence"/>
</dbReference>
<dbReference type="Pfam" id="PF01381">
    <property type="entry name" value="HTH_3"/>
    <property type="match status" value="1"/>
</dbReference>
<dbReference type="EMBL" id="JAFMYW010000020">
    <property type="protein sequence ID" value="MBO0953122.1"/>
    <property type="molecule type" value="Genomic_DNA"/>
</dbReference>
<organism evidence="3 4">
    <name type="scientific">Fibrella forsythiae</name>
    <dbReference type="NCBI Taxonomy" id="2817061"/>
    <lineage>
        <taxon>Bacteria</taxon>
        <taxon>Pseudomonadati</taxon>
        <taxon>Bacteroidota</taxon>
        <taxon>Cytophagia</taxon>
        <taxon>Cytophagales</taxon>
        <taxon>Spirosomataceae</taxon>
        <taxon>Fibrella</taxon>
    </lineage>
</organism>
<dbReference type="InterPro" id="IPR010982">
    <property type="entry name" value="Lambda_DNA-bd_dom_sf"/>
</dbReference>
<accession>A0ABS3JSZ5</accession>
<protein>
    <submittedName>
        <fullName evidence="3">Helix-turn-helix transcriptional regulator</fullName>
    </submittedName>
</protein>
<dbReference type="PANTHER" id="PTHR46797:SF1">
    <property type="entry name" value="METHYLPHOSPHONATE SYNTHASE"/>
    <property type="match status" value="1"/>
</dbReference>
<dbReference type="CDD" id="cd00093">
    <property type="entry name" value="HTH_XRE"/>
    <property type="match status" value="1"/>
</dbReference>
<keyword evidence="4" id="KW-1185">Reference proteome</keyword>
<sequence length="73" mass="7991">MLEPQQDIKQQVANLIREARKAKGLTQEELGERLGVTKAAINSYETGKQNLTVVTLQKLSIALGESLQISIGK</sequence>
<evidence type="ECO:0000256" key="1">
    <source>
        <dbReference type="ARBA" id="ARBA00023125"/>
    </source>
</evidence>
<dbReference type="Gene3D" id="1.10.260.40">
    <property type="entry name" value="lambda repressor-like DNA-binding domains"/>
    <property type="match status" value="1"/>
</dbReference>
<dbReference type="PANTHER" id="PTHR46797">
    <property type="entry name" value="HTH-TYPE TRANSCRIPTIONAL REGULATOR"/>
    <property type="match status" value="1"/>
</dbReference>
<dbReference type="PROSITE" id="PS50943">
    <property type="entry name" value="HTH_CROC1"/>
    <property type="match status" value="1"/>
</dbReference>
<proteinExistence type="predicted"/>
<keyword evidence="1" id="KW-0238">DNA-binding</keyword>
<dbReference type="SMART" id="SM00530">
    <property type="entry name" value="HTH_XRE"/>
    <property type="match status" value="1"/>
</dbReference>
<evidence type="ECO:0000313" key="4">
    <source>
        <dbReference type="Proteomes" id="UP000664628"/>
    </source>
</evidence>
<name>A0ABS3JSZ5_9BACT</name>
<feature type="domain" description="HTH cro/C1-type" evidence="2">
    <location>
        <begin position="16"/>
        <end position="70"/>
    </location>
</feature>
<dbReference type="InterPro" id="IPR050807">
    <property type="entry name" value="TransReg_Diox_bact_type"/>
</dbReference>
<evidence type="ECO:0000313" key="3">
    <source>
        <dbReference type="EMBL" id="MBO0953122.1"/>
    </source>
</evidence>
<dbReference type="SUPFAM" id="SSF47413">
    <property type="entry name" value="lambda repressor-like DNA-binding domains"/>
    <property type="match status" value="1"/>
</dbReference>
<comment type="caution">
    <text evidence="3">The sequence shown here is derived from an EMBL/GenBank/DDBJ whole genome shotgun (WGS) entry which is preliminary data.</text>
</comment>
<dbReference type="RefSeq" id="WP_207333074.1">
    <property type="nucleotide sequence ID" value="NZ_JAFMYW010000020.1"/>
</dbReference>
<dbReference type="InterPro" id="IPR001387">
    <property type="entry name" value="Cro/C1-type_HTH"/>
</dbReference>
<gene>
    <name evidence="3" type="ORF">J2I46_31405</name>
</gene>
<reference evidence="3 4" key="1">
    <citation type="submission" date="2021-03" db="EMBL/GenBank/DDBJ databases">
        <title>Fibrella sp. HMF5405 genome sequencing and assembly.</title>
        <authorList>
            <person name="Kang H."/>
            <person name="Kim H."/>
            <person name="Bae S."/>
            <person name="Joh K."/>
        </authorList>
    </citation>
    <scope>NUCLEOTIDE SEQUENCE [LARGE SCALE GENOMIC DNA]</scope>
    <source>
        <strain evidence="3 4">HMF5405</strain>
    </source>
</reference>